<dbReference type="InterPro" id="IPR001173">
    <property type="entry name" value="Glyco_trans_2-like"/>
</dbReference>
<dbReference type="InterPro" id="IPR029044">
    <property type="entry name" value="Nucleotide-diphossugar_trans"/>
</dbReference>
<protein>
    <recommendedName>
        <fullName evidence="1">Glycosyltransferase 2-like domain-containing protein</fullName>
    </recommendedName>
</protein>
<dbReference type="SUPFAM" id="SSF53448">
    <property type="entry name" value="Nucleotide-diphospho-sugar transferases"/>
    <property type="match status" value="1"/>
</dbReference>
<evidence type="ECO:0000313" key="2">
    <source>
        <dbReference type="EMBL" id="GAH97960.1"/>
    </source>
</evidence>
<comment type="caution">
    <text evidence="2">The sequence shown here is derived from an EMBL/GenBank/DDBJ whole genome shotgun (WGS) entry which is preliminary data.</text>
</comment>
<dbReference type="AlphaFoldDB" id="X1KWG7"/>
<accession>X1KWG7</accession>
<feature type="non-terminal residue" evidence="2">
    <location>
        <position position="45"/>
    </location>
</feature>
<dbReference type="Pfam" id="PF00535">
    <property type="entry name" value="Glycos_transf_2"/>
    <property type="match status" value="1"/>
</dbReference>
<evidence type="ECO:0000259" key="1">
    <source>
        <dbReference type="Pfam" id="PF00535"/>
    </source>
</evidence>
<dbReference type="Gene3D" id="3.90.550.10">
    <property type="entry name" value="Spore Coat Polysaccharide Biosynthesis Protein SpsA, Chain A"/>
    <property type="match status" value="1"/>
</dbReference>
<reference evidence="2" key="1">
    <citation type="journal article" date="2014" name="Front. Microbiol.">
        <title>High frequency of phylogenetically diverse reductive dehalogenase-homologous genes in deep subseafloor sedimentary metagenomes.</title>
        <authorList>
            <person name="Kawai M."/>
            <person name="Futagami T."/>
            <person name="Toyoda A."/>
            <person name="Takaki Y."/>
            <person name="Nishi S."/>
            <person name="Hori S."/>
            <person name="Arai W."/>
            <person name="Tsubouchi T."/>
            <person name="Morono Y."/>
            <person name="Uchiyama I."/>
            <person name="Ito T."/>
            <person name="Fujiyama A."/>
            <person name="Inagaki F."/>
            <person name="Takami H."/>
        </authorList>
    </citation>
    <scope>NUCLEOTIDE SEQUENCE</scope>
    <source>
        <strain evidence="2">Expedition CK06-06</strain>
    </source>
</reference>
<feature type="domain" description="Glycosyltransferase 2-like" evidence="1">
    <location>
        <begin position="10"/>
        <end position="45"/>
    </location>
</feature>
<gene>
    <name evidence="2" type="ORF">S06H3_01579</name>
</gene>
<organism evidence="2">
    <name type="scientific">marine sediment metagenome</name>
    <dbReference type="NCBI Taxonomy" id="412755"/>
    <lineage>
        <taxon>unclassified sequences</taxon>
        <taxon>metagenomes</taxon>
        <taxon>ecological metagenomes</taxon>
    </lineage>
</organism>
<dbReference type="EMBL" id="BARV01000405">
    <property type="protein sequence ID" value="GAH97960.1"/>
    <property type="molecule type" value="Genomic_DNA"/>
</dbReference>
<proteinExistence type="predicted"/>
<name>X1KWG7_9ZZZZ</name>
<sequence>MKQLTNPNISVIVLNWNGKKYLKDCFTSLENQTYSNFETILVDNG</sequence>